<dbReference type="PANTHER" id="PTHR31339">
    <property type="entry name" value="PECTIN LYASE-RELATED"/>
    <property type="match status" value="1"/>
</dbReference>
<feature type="region of interest" description="Disordered" evidence="2">
    <location>
        <begin position="1028"/>
        <end position="1067"/>
    </location>
</feature>
<evidence type="ECO:0000259" key="4">
    <source>
        <dbReference type="PROSITE" id="PS50022"/>
    </source>
</evidence>
<keyword evidence="1" id="KW-0326">Glycosidase</keyword>
<feature type="domain" description="F5/8 type C" evidence="4">
    <location>
        <begin position="872"/>
        <end position="1019"/>
    </location>
</feature>
<evidence type="ECO:0000313" key="6">
    <source>
        <dbReference type="Proteomes" id="UP001431199"/>
    </source>
</evidence>
<keyword evidence="6" id="KW-1185">Reference proteome</keyword>
<reference evidence="5" key="1">
    <citation type="submission" date="2022-09" db="EMBL/GenBank/DDBJ databases">
        <title>Eubacterium sp. LFL-14 isolated from human feces.</title>
        <authorList>
            <person name="Liu F."/>
        </authorList>
    </citation>
    <scope>NUCLEOTIDE SEQUENCE</scope>
    <source>
        <strain evidence="5">LFL-14</strain>
    </source>
</reference>
<dbReference type="Gene3D" id="2.60.120.260">
    <property type="entry name" value="Galactose-binding domain-like"/>
    <property type="match status" value="1"/>
</dbReference>
<organism evidence="5 6">
    <name type="scientific">Eubacterium album</name>
    <dbReference type="NCBI Taxonomy" id="2978477"/>
    <lineage>
        <taxon>Bacteria</taxon>
        <taxon>Bacillati</taxon>
        <taxon>Bacillota</taxon>
        <taxon>Clostridia</taxon>
        <taxon>Eubacteriales</taxon>
        <taxon>Eubacteriaceae</taxon>
        <taxon>Eubacterium</taxon>
    </lineage>
</organism>
<evidence type="ECO:0000256" key="3">
    <source>
        <dbReference type="SAM" id="SignalP"/>
    </source>
</evidence>
<feature type="signal peptide" evidence="3">
    <location>
        <begin position="1"/>
        <end position="24"/>
    </location>
</feature>
<dbReference type="PANTHER" id="PTHR31339:SF9">
    <property type="entry name" value="PLASMIN AND FIBRONECTIN-BINDING PROTEIN A"/>
    <property type="match status" value="1"/>
</dbReference>
<dbReference type="Proteomes" id="UP001431199">
    <property type="component" value="Unassembled WGS sequence"/>
</dbReference>
<keyword evidence="3" id="KW-0732">Signal</keyword>
<keyword evidence="1" id="KW-0378">Hydrolase</keyword>
<dbReference type="InterPro" id="IPR000421">
    <property type="entry name" value="FA58C"/>
</dbReference>
<dbReference type="Pfam" id="PF12708">
    <property type="entry name" value="Pect-lyase_RHGA_epim"/>
    <property type="match status" value="2"/>
</dbReference>
<dbReference type="SUPFAM" id="SSF51126">
    <property type="entry name" value="Pectin lyase-like"/>
    <property type="match status" value="2"/>
</dbReference>
<proteinExistence type="predicted"/>
<dbReference type="SUPFAM" id="SSF49785">
    <property type="entry name" value="Galactose-binding domain-like"/>
    <property type="match status" value="1"/>
</dbReference>
<dbReference type="InterPro" id="IPR051801">
    <property type="entry name" value="GH28_Enzymes"/>
</dbReference>
<protein>
    <submittedName>
        <fullName evidence="5">Discoidin domain-containing protein</fullName>
    </submittedName>
</protein>
<dbReference type="InterPro" id="IPR012334">
    <property type="entry name" value="Pectin_lyas_fold"/>
</dbReference>
<dbReference type="Gene3D" id="2.160.20.10">
    <property type="entry name" value="Single-stranded right-handed beta-helix, Pectin lyase-like"/>
    <property type="match status" value="2"/>
</dbReference>
<comment type="caution">
    <text evidence="5">The sequence shown here is derived from an EMBL/GenBank/DDBJ whole genome shotgun (WGS) entry which is preliminary data.</text>
</comment>
<dbReference type="RefSeq" id="WP_260978898.1">
    <property type="nucleotide sequence ID" value="NZ_JAODBU010000009.1"/>
</dbReference>
<dbReference type="Pfam" id="PF00754">
    <property type="entry name" value="F5_F8_type_C"/>
    <property type="match status" value="1"/>
</dbReference>
<accession>A0ABT2M1V0</accession>
<dbReference type="EMBL" id="JAODBU010000009">
    <property type="protein sequence ID" value="MCT7399504.1"/>
    <property type="molecule type" value="Genomic_DNA"/>
</dbReference>
<gene>
    <name evidence="5" type="ORF">N5B56_10480</name>
</gene>
<evidence type="ECO:0000256" key="2">
    <source>
        <dbReference type="SAM" id="MobiDB-lite"/>
    </source>
</evidence>
<dbReference type="InterPro" id="IPR008979">
    <property type="entry name" value="Galactose-bd-like_sf"/>
</dbReference>
<feature type="compositionally biased region" description="Low complexity" evidence="2">
    <location>
        <begin position="1046"/>
        <end position="1065"/>
    </location>
</feature>
<name>A0ABT2M1V0_9FIRM</name>
<dbReference type="InterPro" id="IPR024535">
    <property type="entry name" value="RHGA/B-epi-like_pectate_lyase"/>
</dbReference>
<feature type="chain" id="PRO_5046467784" evidence="3">
    <location>
        <begin position="25"/>
        <end position="1244"/>
    </location>
</feature>
<sequence length="1244" mass="135542">MYKFLRATLWTVVLMLFGSTVAFCATTDFGNVGEPSYKLVHTLDSSEVFVATYDVTDYGAVADGQTDNTNVFQKLLNKVGDLGGGIVYVPSGRYAIKGALSIPKGVTLRGDWQKPSRNNSAPIGTLLMAYTGRNGNERTTPFVEMAPETGIMDLTIWYPEQDPNNITPYSPTIRYGFNNYFGNEYCNTKNVTLLNSYIGVLFNYDNGGASPVVNGLYGTTLCKAIEIDKIADVGRIENVNLSPDYWKNSGVANAPTTTSFNDYMYNNSIGIVMRRNDWSYTCNININGYNIGYDTEKTLSTDDNATPNGHHYNFDLSECKTGIQINATNSVGILFDEINIHNCENGIVLGENTSDAAQFTKTTVDVSKYAIQIPDTSSTKLTFNSSKVSRGRVAINSGTFVANNTTFSNSTPQIYYGTSGRGNITECAFTKGRKITNKSVYESTLSDSTVVTGEVSDFTKVEYDPHTPARTVLYNATVSPYNATTDSNDNTSAIQKALNQASNDGGGIVFLPSGKYKVRGHLTIPSNVELRGAVDLWSVPHGSGTILEAYENRNNPDGDSFIQLKADSGIRGIVVDYPEQVFSGSADWLPAKYPYTIQGQGANVYVIDSGVRAAYKALDLFTYKCDNHYVDFLGGHAFDTGVRVGGNSVNGKLYNLMFNVIVYACGNESKFGSFSNMPNGVSNAPLYSYGLEHLDFLILGDCDNETLYNDFHYGSYRGTSLQNDGNGGPSGRSMGLGVDGSTRAVYWTSGLTKSFDFDNSQIVSIGDNNPKTAYFYSEENSNFKSTFNNCDFWGQPQRGLILDSGNLTLYGAHFNNPGQQTLASVSNANLNILASASNQNGSAFVDSGSEKNISISGSILNNRNNNADSFKSFDSNMGLGSTVSSSGALAQVSGRDSWKATACNNNNNAKNALDGNAATRWDTSGSQTPGQWFMVDFGKTLTYNTIICDVGSSTSSDAPAAYEIYVSSNGTDWGNAIASGTTTNGIIKVNVQNSRYVRVVQTGSKSNYWSIHEFYALNAAANNDLISDEDESKTPEETTTEETTKPQETTTVKPTTKPEETTTVEPKGEFISNDVKVIGYQISAVLRGSRVLYSSEATIKGQKVVSSGLIYGFANGPITKNDVVFNSDNKYIASYEATAKGVISNYNGDSATATYYVRTMTHNGYGAARYNAKYYVRAYSVLENGAIAYSEVYDFSLYSIADTLYQNNLMPTYDGHQYLFYNILTVVHPDYKEIPYKWENTVNK</sequence>
<dbReference type="InterPro" id="IPR011050">
    <property type="entry name" value="Pectin_lyase_fold/virulence"/>
</dbReference>
<evidence type="ECO:0000313" key="5">
    <source>
        <dbReference type="EMBL" id="MCT7399504.1"/>
    </source>
</evidence>
<evidence type="ECO:0000256" key="1">
    <source>
        <dbReference type="ARBA" id="ARBA00023295"/>
    </source>
</evidence>
<dbReference type="PROSITE" id="PS50022">
    <property type="entry name" value="FA58C_3"/>
    <property type="match status" value="1"/>
</dbReference>